<accession>A0AAU0F2R4</accession>
<gene>
    <name evidence="1" type="ORF">BPO_1592</name>
</gene>
<organism evidence="1 2">
    <name type="scientific">Bergeyella porcorum</name>
    <dbReference type="NCBI Taxonomy" id="1735111"/>
    <lineage>
        <taxon>Bacteria</taxon>
        <taxon>Pseudomonadati</taxon>
        <taxon>Bacteroidota</taxon>
        <taxon>Flavobacteriia</taxon>
        <taxon>Flavobacteriales</taxon>
        <taxon>Weeksellaceae</taxon>
        <taxon>Bergeyella</taxon>
    </lineage>
</organism>
<protein>
    <submittedName>
        <fullName evidence="1">Uncharacterized protein</fullName>
    </submittedName>
</protein>
<sequence>MKILGLSHLFKEIGGYLAGRNIKIWFFIFDFYTHNLGYF</sequence>
<keyword evidence="2" id="KW-1185">Reference proteome</keyword>
<dbReference type="Proteomes" id="UP001432059">
    <property type="component" value="Chromosome"/>
</dbReference>
<evidence type="ECO:0000313" key="2">
    <source>
        <dbReference type="Proteomes" id="UP001432059"/>
    </source>
</evidence>
<proteinExistence type="predicted"/>
<dbReference type="AlphaFoldDB" id="A0AAU0F2R4"/>
<dbReference type="EMBL" id="CP136426">
    <property type="protein sequence ID" value="WOC52239.1"/>
    <property type="molecule type" value="Genomic_DNA"/>
</dbReference>
<evidence type="ECO:0000313" key="1">
    <source>
        <dbReference type="EMBL" id="WOC52239.1"/>
    </source>
</evidence>
<reference evidence="1" key="1">
    <citation type="submission" date="2023-10" db="EMBL/GenBank/DDBJ databases">
        <title>Characterization and whole genome sequencing of a novel strain of Bergeyella porcorum QD2021 isolated from pig.</title>
        <authorList>
            <person name="Liu G."/>
            <person name="Chen C."/>
            <person name="Han X."/>
        </authorList>
    </citation>
    <scope>NUCLEOTIDE SEQUENCE</scope>
    <source>
        <strain evidence="1">QD2021</strain>
    </source>
</reference>
<name>A0AAU0F2R4_9FLAO</name>
<dbReference type="KEGG" id="bpor:BPO_1592"/>